<sequence>MPEDEIEEEQEEIQVEEEIAGDLPDSTTETDLLRFLLTKGMTPSFSFPLDVCRFVAQGTLKWKLKTWASTNQDLRVALAEYAPGKILTINKVDYEIGGLFFPMAPNQVNRASHVLGNGMDSPALEYYNRCNNDGCGWIWNYTDQEIPNRTCPVCESEGNPDGESVETKRFLRPEGFAPIMVPYGPDDEPFRNLNPVTSGMSYTMKADRPGRNRESTVGGKVEMPAPLLASEEEGRMQEKPVTATGYCDRLTLHGSSTDHCGELGIELIVVNGGYGATGGGVGRGYYICPHCGRTDIRTPAPLTVPHSRPYGISLPKDHPQDADARALCNTPPLDEPILLGAKFRSDLITIRLRMEDILGQSRVVMRRREFNGALLAIKEALITEIQDELKFINREIGGGIRKIREEVDGQFSAEIFLFDAVSGGAGLVTQVFNEADERLATILEKVEVRLSGIKCTSGIPCDRACVGCLLDYRNNREHNVLDRVHGRMLLKYLRDGQAPVSDFESDEDEKSGDPTGFEELRASMQVLAATGIEVELEQHDGYSFFIFRSEIGTHIIRPISPFTSPTSDPVVAGLLDDPDDWEEFELGDDLDEDTEYWYYIFPQMKRNISTIMSRINNALRAEFDY</sequence>
<keyword evidence="2" id="KW-0067">ATP-binding</keyword>
<dbReference type="GO" id="GO:0004386">
    <property type="term" value="F:helicase activity"/>
    <property type="evidence" value="ECO:0007669"/>
    <property type="project" value="UniProtKB-KW"/>
</dbReference>
<dbReference type="AlphaFoldDB" id="A0A075HJ05"/>
<dbReference type="EMBL" id="KF901053">
    <property type="protein sequence ID" value="AIF16371.1"/>
    <property type="molecule type" value="Genomic_DNA"/>
</dbReference>
<proteinExistence type="predicted"/>
<evidence type="ECO:0000313" key="2">
    <source>
        <dbReference type="EMBL" id="AIF16371.1"/>
    </source>
</evidence>
<organism evidence="2">
    <name type="scientific">uncultured marine group II/III euryarchaeote KM3_74_A11</name>
    <dbReference type="NCBI Taxonomy" id="1456500"/>
    <lineage>
        <taxon>Archaea</taxon>
        <taxon>Methanobacteriati</taxon>
        <taxon>Methanobacteriota</taxon>
        <taxon>environmental samples</taxon>
    </lineage>
</organism>
<protein>
    <submittedName>
        <fullName evidence="2">Helicase</fullName>
    </submittedName>
</protein>
<keyword evidence="2" id="KW-0378">Hydrolase</keyword>
<dbReference type="Pfam" id="PF09369">
    <property type="entry name" value="MZB"/>
    <property type="match status" value="1"/>
</dbReference>
<dbReference type="InterPro" id="IPR018973">
    <property type="entry name" value="MZB"/>
</dbReference>
<feature type="domain" description="MrfA-like Zn-binding" evidence="1">
    <location>
        <begin position="378"/>
        <end position="469"/>
    </location>
</feature>
<keyword evidence="2" id="KW-0547">Nucleotide-binding</keyword>
<keyword evidence="2" id="KW-0347">Helicase</keyword>
<evidence type="ECO:0000259" key="1">
    <source>
        <dbReference type="Pfam" id="PF09369"/>
    </source>
</evidence>
<reference evidence="2" key="1">
    <citation type="journal article" date="2014" name="Genome Biol. Evol.">
        <title>Pangenome evidence for extensive interdomain horizontal transfer affecting lineage core and shell genes in uncultured planktonic thaumarchaeota and euryarchaeota.</title>
        <authorList>
            <person name="Deschamps P."/>
            <person name="Zivanovic Y."/>
            <person name="Moreira D."/>
            <person name="Rodriguez-Valera F."/>
            <person name="Lopez-Garcia P."/>
        </authorList>
    </citation>
    <scope>NUCLEOTIDE SEQUENCE</scope>
</reference>
<accession>A0A075HJ05</accession>
<name>A0A075HJ05_9EURY</name>